<sequence length="220" mass="25305">MDHLKPERCKDYLFMCLDMTALKEAKALKCDTLPYTGLVANLKQRFGVEYDERIYALKLVNIKKKAMATFAEYASEIKDLSASTEANDARLKNDELKELVHCVKSKSIRDAAELCESKKLSNCSLQCSAAQSGGRLEKFERKLERLSEMMDGMNRLNTRTRCYNCRLYGNHRTQLPFENGKQSWAWSAYQRREKLLSGEEPTGYIPIFIGYWVRGVSVEV</sequence>
<reference evidence="2 3" key="1">
    <citation type="journal article" date="2014" name="Genome Biol. Evol.">
        <title>The genome of the myxosporean Thelohanellus kitauei shows adaptations to nutrient acquisition within its fish host.</title>
        <authorList>
            <person name="Yang Y."/>
            <person name="Xiong J."/>
            <person name="Zhou Z."/>
            <person name="Huo F."/>
            <person name="Miao W."/>
            <person name="Ran C."/>
            <person name="Liu Y."/>
            <person name="Zhang J."/>
            <person name="Feng J."/>
            <person name="Wang M."/>
            <person name="Wang M."/>
            <person name="Wang L."/>
            <person name="Yao B."/>
        </authorList>
    </citation>
    <scope>NUCLEOTIDE SEQUENCE [LARGE SCALE GENOMIC DNA]</scope>
    <source>
        <strain evidence="2">Wuqing</strain>
    </source>
</reference>
<protein>
    <submittedName>
        <fullName evidence="2">Uncharacterized protein</fullName>
    </submittedName>
</protein>
<dbReference type="OrthoDB" id="8066225at2759"/>
<dbReference type="Proteomes" id="UP000031668">
    <property type="component" value="Unassembled WGS sequence"/>
</dbReference>
<dbReference type="AlphaFoldDB" id="A0A0C2M7L0"/>
<organism evidence="2 3">
    <name type="scientific">Thelohanellus kitauei</name>
    <name type="common">Myxosporean</name>
    <dbReference type="NCBI Taxonomy" id="669202"/>
    <lineage>
        <taxon>Eukaryota</taxon>
        <taxon>Metazoa</taxon>
        <taxon>Cnidaria</taxon>
        <taxon>Myxozoa</taxon>
        <taxon>Myxosporea</taxon>
        <taxon>Bivalvulida</taxon>
        <taxon>Platysporina</taxon>
        <taxon>Myxobolidae</taxon>
        <taxon>Thelohanellus</taxon>
    </lineage>
</organism>
<dbReference type="EMBL" id="JWZT01005674">
    <property type="protein sequence ID" value="KII60354.1"/>
    <property type="molecule type" value="Genomic_DNA"/>
</dbReference>
<proteinExistence type="predicted"/>
<evidence type="ECO:0000313" key="3">
    <source>
        <dbReference type="Proteomes" id="UP000031668"/>
    </source>
</evidence>
<accession>A0A0C2M7L0</accession>
<feature type="coiled-coil region" evidence="1">
    <location>
        <begin position="129"/>
        <end position="156"/>
    </location>
</feature>
<name>A0A0C2M7L0_THEKT</name>
<keyword evidence="1" id="KW-0175">Coiled coil</keyword>
<gene>
    <name evidence="2" type="ORF">RF11_04814</name>
</gene>
<keyword evidence="3" id="KW-1185">Reference proteome</keyword>
<evidence type="ECO:0000313" key="2">
    <source>
        <dbReference type="EMBL" id="KII60354.1"/>
    </source>
</evidence>
<evidence type="ECO:0000256" key="1">
    <source>
        <dbReference type="SAM" id="Coils"/>
    </source>
</evidence>
<comment type="caution">
    <text evidence="2">The sequence shown here is derived from an EMBL/GenBank/DDBJ whole genome shotgun (WGS) entry which is preliminary data.</text>
</comment>